<feature type="region of interest" description="Disordered" evidence="1">
    <location>
        <begin position="1"/>
        <end position="37"/>
    </location>
</feature>
<dbReference type="Pfam" id="PF03732">
    <property type="entry name" value="Retrotrans_gag"/>
    <property type="match status" value="1"/>
</dbReference>
<dbReference type="InterPro" id="IPR005162">
    <property type="entry name" value="Retrotrans_gag_dom"/>
</dbReference>
<keyword evidence="4" id="KW-1185">Reference proteome</keyword>
<reference evidence="3 4" key="1">
    <citation type="journal article" date="2014" name="BMC Genomics">
        <title>Genome and secretome analysis of the hemibiotrophic fungal pathogen, Moniliophthora roreri, which causes frosty pod rot disease of cacao: mechanisms of the biotrophic and necrotrophic phases.</title>
        <authorList>
            <person name="Meinhardt L.W."/>
            <person name="Costa G.G.L."/>
            <person name="Thomazella D.P.T."/>
            <person name="Teixeira P.J.P.L."/>
            <person name="Carazzolle M.F."/>
            <person name="Schuster S.C."/>
            <person name="Carlson J.E."/>
            <person name="Guiltinan M.J."/>
            <person name="Mieczkowski P."/>
            <person name="Farmer A."/>
            <person name="Ramaraj T."/>
            <person name="Crozier J."/>
            <person name="Davis R.E."/>
            <person name="Shao J."/>
            <person name="Melnick R.L."/>
            <person name="Pereira G.A.G."/>
            <person name="Bailey B.A."/>
        </authorList>
    </citation>
    <scope>NUCLEOTIDE SEQUENCE [LARGE SCALE GENOMIC DNA]</scope>
    <source>
        <strain evidence="3 4">MCA 2997</strain>
    </source>
</reference>
<evidence type="ECO:0000259" key="2">
    <source>
        <dbReference type="Pfam" id="PF03732"/>
    </source>
</evidence>
<dbReference type="AlphaFoldDB" id="V2WKN9"/>
<name>V2WKN9_MONRO</name>
<evidence type="ECO:0000256" key="1">
    <source>
        <dbReference type="SAM" id="MobiDB-lite"/>
    </source>
</evidence>
<feature type="compositionally biased region" description="Polar residues" evidence="1">
    <location>
        <begin position="21"/>
        <end position="32"/>
    </location>
</feature>
<dbReference type="OrthoDB" id="3033280at2759"/>
<sequence length="291" mass="33352">MPPKTEQQVEQDIAEAEEQQCGLQTQSISNPGGQAIPPLTRASCRELLTPSQLPLLENPPLHTLKKEDLDISITSFPSVEEQDPFEKLLTALKNSSRSKKAPQIEEMSEDKKPSGSRLKVELEPEEARISTAMPVQVIAAEKKVKAALPRVFTGHQKEAKKFLREVLLYIALNPRTFTTDRMKKLFLLSYMTDRPREFWKNEKTDPLLSLDAEAEKVTWGEFIEDFKTSFEPLDTALEAQMKLRDLKMKERADEYMYQFAYLAKQTRYNDVAQIEAFKQGLPRSLMLKIMT</sequence>
<dbReference type="HOGENOM" id="CLU_000384_30_10_1"/>
<dbReference type="Proteomes" id="UP000017559">
    <property type="component" value="Unassembled WGS sequence"/>
</dbReference>
<evidence type="ECO:0000313" key="4">
    <source>
        <dbReference type="Proteomes" id="UP000017559"/>
    </source>
</evidence>
<feature type="region of interest" description="Disordered" evidence="1">
    <location>
        <begin position="93"/>
        <end position="119"/>
    </location>
</feature>
<protein>
    <recommendedName>
        <fullName evidence="2">Retrotransposon gag domain-containing protein</fullName>
    </recommendedName>
</protein>
<dbReference type="KEGG" id="mrr:Moror_3485"/>
<gene>
    <name evidence="3" type="ORF">Moror_3485</name>
</gene>
<feature type="domain" description="Retrotransposon gag" evidence="2">
    <location>
        <begin position="209"/>
        <end position="282"/>
    </location>
</feature>
<comment type="caution">
    <text evidence="3">The sequence shown here is derived from an EMBL/GenBank/DDBJ whole genome shotgun (WGS) entry which is preliminary data.</text>
</comment>
<feature type="compositionally biased region" description="Basic and acidic residues" evidence="1">
    <location>
        <begin position="109"/>
        <end position="119"/>
    </location>
</feature>
<evidence type="ECO:0000313" key="3">
    <source>
        <dbReference type="EMBL" id="ESK82127.1"/>
    </source>
</evidence>
<feature type="compositionally biased region" description="Polar residues" evidence="1">
    <location>
        <begin position="1"/>
        <end position="10"/>
    </location>
</feature>
<dbReference type="EMBL" id="AWSO01002067">
    <property type="protein sequence ID" value="ESK82127.1"/>
    <property type="molecule type" value="Genomic_DNA"/>
</dbReference>
<proteinExistence type="predicted"/>
<organism evidence="3 4">
    <name type="scientific">Moniliophthora roreri (strain MCA 2997)</name>
    <name type="common">Cocoa frosty pod rot fungus</name>
    <name type="synonym">Crinipellis roreri</name>
    <dbReference type="NCBI Taxonomy" id="1381753"/>
    <lineage>
        <taxon>Eukaryota</taxon>
        <taxon>Fungi</taxon>
        <taxon>Dikarya</taxon>
        <taxon>Basidiomycota</taxon>
        <taxon>Agaricomycotina</taxon>
        <taxon>Agaricomycetes</taxon>
        <taxon>Agaricomycetidae</taxon>
        <taxon>Agaricales</taxon>
        <taxon>Marasmiineae</taxon>
        <taxon>Marasmiaceae</taxon>
        <taxon>Moniliophthora</taxon>
    </lineage>
</organism>
<accession>V2WKN9</accession>